<proteinExistence type="predicted"/>
<evidence type="ECO:0000313" key="5">
    <source>
        <dbReference type="Proteomes" id="UP000198420"/>
    </source>
</evidence>
<feature type="chain" id="PRO_5012737575" evidence="2">
    <location>
        <begin position="24"/>
        <end position="303"/>
    </location>
</feature>
<dbReference type="Gene3D" id="3.40.190.10">
    <property type="entry name" value="Periplasmic binding protein-like II"/>
    <property type="match status" value="2"/>
</dbReference>
<dbReference type="AlphaFoldDB" id="A0A239BCW2"/>
<gene>
    <name evidence="4" type="ORF">SAMN06265355_110117</name>
</gene>
<sequence>MITGSLRRRAVAASALVLTGALALSACGDSNDSGDSGSAASNTSVDSKLAAMVPAAIKSDGKIAIGTDASYPPNESVDPASQKIVGWDVDLFSAVAAKLGLKTQYSNAGFDTIIPGVQSGKYEAGVSSFTDTKEREQAVDFITYYSAGTSWAVLKGNPKGVNPDDACGKSIGVQQGTVQVDDLTARSKKCTDAGKPAIKSVVRKQQTEVNNDLVAGKVDGMAADSPIVGDAVKKTGGKLEIIGQVYDTAPYGFAVGKNSGQLKDAIQGALKALIADGTYKKILTDAGVESGALTDPKINGAQS</sequence>
<evidence type="ECO:0000259" key="3">
    <source>
        <dbReference type="SMART" id="SM00062"/>
    </source>
</evidence>
<dbReference type="PANTHER" id="PTHR35936:SF17">
    <property type="entry name" value="ARGININE-BINDING EXTRACELLULAR PROTEIN ARTP"/>
    <property type="match status" value="1"/>
</dbReference>
<evidence type="ECO:0000256" key="1">
    <source>
        <dbReference type="ARBA" id="ARBA00022729"/>
    </source>
</evidence>
<dbReference type="SUPFAM" id="SSF53850">
    <property type="entry name" value="Periplasmic binding protein-like II"/>
    <property type="match status" value="1"/>
</dbReference>
<dbReference type="RefSeq" id="WP_089314326.1">
    <property type="nucleotide sequence ID" value="NZ_FZNP01000010.1"/>
</dbReference>
<keyword evidence="5" id="KW-1185">Reference proteome</keyword>
<accession>A0A239BCW2</accession>
<dbReference type="InterPro" id="IPR001638">
    <property type="entry name" value="Solute-binding_3/MltF_N"/>
</dbReference>
<protein>
    <submittedName>
        <fullName evidence="4">Polar amino acid transport system substrate-binding protein</fullName>
    </submittedName>
</protein>
<evidence type="ECO:0000313" key="4">
    <source>
        <dbReference type="EMBL" id="SNS05472.1"/>
    </source>
</evidence>
<reference evidence="5" key="1">
    <citation type="submission" date="2017-06" db="EMBL/GenBank/DDBJ databases">
        <authorList>
            <person name="Varghese N."/>
            <person name="Submissions S."/>
        </authorList>
    </citation>
    <scope>NUCLEOTIDE SEQUENCE [LARGE SCALE GENOMIC DNA]</scope>
    <source>
        <strain evidence="5">DSM 44485</strain>
    </source>
</reference>
<dbReference type="CDD" id="cd01004">
    <property type="entry name" value="PBP2_MidA_like"/>
    <property type="match status" value="1"/>
</dbReference>
<dbReference type="EMBL" id="FZNP01000010">
    <property type="protein sequence ID" value="SNS05472.1"/>
    <property type="molecule type" value="Genomic_DNA"/>
</dbReference>
<dbReference type="SMART" id="SM00062">
    <property type="entry name" value="PBPb"/>
    <property type="match status" value="1"/>
</dbReference>
<name>A0A239BCW2_9ACTN</name>
<organism evidence="4 5">
    <name type="scientific">Actinomadura mexicana</name>
    <dbReference type="NCBI Taxonomy" id="134959"/>
    <lineage>
        <taxon>Bacteria</taxon>
        <taxon>Bacillati</taxon>
        <taxon>Actinomycetota</taxon>
        <taxon>Actinomycetes</taxon>
        <taxon>Streptosporangiales</taxon>
        <taxon>Thermomonosporaceae</taxon>
        <taxon>Actinomadura</taxon>
    </lineage>
</organism>
<feature type="domain" description="Solute-binding protein family 3/N-terminal" evidence="3">
    <location>
        <begin position="62"/>
        <end position="286"/>
    </location>
</feature>
<evidence type="ECO:0000256" key="2">
    <source>
        <dbReference type="SAM" id="SignalP"/>
    </source>
</evidence>
<dbReference type="Proteomes" id="UP000198420">
    <property type="component" value="Unassembled WGS sequence"/>
</dbReference>
<dbReference type="PANTHER" id="PTHR35936">
    <property type="entry name" value="MEMBRANE-BOUND LYTIC MUREIN TRANSGLYCOSYLASE F"/>
    <property type="match status" value="1"/>
</dbReference>
<dbReference type="Pfam" id="PF00497">
    <property type="entry name" value="SBP_bac_3"/>
    <property type="match status" value="1"/>
</dbReference>
<keyword evidence="1 2" id="KW-0732">Signal</keyword>
<dbReference type="PROSITE" id="PS51257">
    <property type="entry name" value="PROKAR_LIPOPROTEIN"/>
    <property type="match status" value="1"/>
</dbReference>
<dbReference type="OrthoDB" id="4633994at2"/>
<feature type="signal peptide" evidence="2">
    <location>
        <begin position="1"/>
        <end position="23"/>
    </location>
</feature>